<dbReference type="SUPFAM" id="SSF52540">
    <property type="entry name" value="P-loop containing nucleoside triphosphate hydrolases"/>
    <property type="match status" value="1"/>
</dbReference>
<dbReference type="Proteomes" id="UP000537825">
    <property type="component" value="Unassembled WGS sequence"/>
</dbReference>
<protein>
    <submittedName>
        <fullName evidence="2">AAA family ATPase</fullName>
    </submittedName>
</protein>
<dbReference type="InterPro" id="IPR027417">
    <property type="entry name" value="P-loop_NTPase"/>
</dbReference>
<name>A0A7X4Y719_9BACT</name>
<dbReference type="Gene3D" id="3.40.50.300">
    <property type="entry name" value="P-loop containing nucleotide triphosphate hydrolases"/>
    <property type="match status" value="1"/>
</dbReference>
<evidence type="ECO:0000259" key="1">
    <source>
        <dbReference type="Pfam" id="PF13521"/>
    </source>
</evidence>
<keyword evidence="3" id="KW-1185">Reference proteome</keyword>
<organism evidence="2 3">
    <name type="scientific">Corallococcus exiguus</name>
    <dbReference type="NCBI Taxonomy" id="83462"/>
    <lineage>
        <taxon>Bacteria</taxon>
        <taxon>Pseudomonadati</taxon>
        <taxon>Myxococcota</taxon>
        <taxon>Myxococcia</taxon>
        <taxon>Myxococcales</taxon>
        <taxon>Cystobacterineae</taxon>
        <taxon>Myxococcaceae</taxon>
        <taxon>Corallococcus</taxon>
    </lineage>
</organism>
<feature type="domain" description="NadR/Ttd14 AAA" evidence="1">
    <location>
        <begin position="2"/>
        <end position="143"/>
    </location>
</feature>
<evidence type="ECO:0000313" key="3">
    <source>
        <dbReference type="Proteomes" id="UP000537825"/>
    </source>
</evidence>
<proteinExistence type="predicted"/>
<dbReference type="RefSeq" id="WP_139918348.1">
    <property type="nucleotide sequence ID" value="NZ_CBCSLE010000009.1"/>
</dbReference>
<dbReference type="EMBL" id="JAAAPK010000002">
    <property type="protein sequence ID" value="NBC40103.1"/>
    <property type="molecule type" value="Genomic_DNA"/>
</dbReference>
<dbReference type="AlphaFoldDB" id="A0A7X4Y719"/>
<evidence type="ECO:0000313" key="2">
    <source>
        <dbReference type="EMBL" id="NBC40103.1"/>
    </source>
</evidence>
<comment type="caution">
    <text evidence="2">The sequence shown here is derived from an EMBL/GenBank/DDBJ whole genome shotgun (WGS) entry which is preliminary data.</text>
</comment>
<dbReference type="InterPro" id="IPR038727">
    <property type="entry name" value="NadR/Ttd14_AAA_dom"/>
</dbReference>
<dbReference type="Pfam" id="PF13521">
    <property type="entry name" value="AAA_28"/>
    <property type="match status" value="1"/>
</dbReference>
<reference evidence="2 3" key="1">
    <citation type="submission" date="2020-01" db="EMBL/GenBank/DDBJ databases">
        <title>The draft genome sequence of Corallococcus exiguus DSM 14696.</title>
        <authorList>
            <person name="Zhang X."/>
            <person name="Zhu H."/>
        </authorList>
    </citation>
    <scope>NUCLEOTIDE SEQUENCE [LARGE SCALE GENOMIC DNA]</scope>
    <source>
        <strain evidence="2 3">DSM 14696</strain>
    </source>
</reference>
<gene>
    <name evidence="2" type="ORF">GTZ93_09690</name>
</gene>
<sequence length="178" mass="20686">MRIAMSGTHRVGKSTLIEDLGEELSEYRVVDEPYHLLEEEGYEFASPPCLEDFLEQLRRSLDLLEEEDTRNVLFDRCPLDFLGYLLTHEDSDAFDVEEWLPRIRSTLKTLDFVVFVPIEERDRIRLPAHEDSNLRREVDEKLAWLLLDDPYDLGVEVLSVHGAGASRVSQVIERLKRG</sequence>
<accession>A0A7X4Y719</accession>